<dbReference type="AlphaFoldDB" id="A0A0C2CSA1"/>
<evidence type="ECO:0000256" key="1">
    <source>
        <dbReference type="SAM" id="MobiDB-lite"/>
    </source>
</evidence>
<feature type="region of interest" description="Disordered" evidence="1">
    <location>
        <begin position="1"/>
        <end position="112"/>
    </location>
</feature>
<proteinExistence type="predicted"/>
<protein>
    <submittedName>
        <fullName evidence="2">Uncharacterized protein</fullName>
    </submittedName>
</protein>
<sequence length="533" mass="57037">MLSVAAVGGCVEPGGEVSDSTSETSVDTSSTEEPADTSSSTGETETDTSTSTGETETDTSSSTGETETDTDSSTDETDTGETDTGETDTGETDTGETDTGEEPEGLCGWEPGRGIMALLDEDTLTVSLLRSDGVTSELDTSLPAAADDAALNLIMDARGESLFVGVYDDLGGAEHTRAHYRVYDRDTGAVVWELADDEWEPEGRAPYVASDGRAAFFAYSPYNESDNSYSRVLGPDGLVDHFNGVAAGPVMPDDWMAIEVGESSPRFRNVVTKQQVGLAHSIWDDYNSIWLQSESLLIYLSSINGELHVVEQHANEVTLRPWPELDPYLLNGWSVSLMALRGHGHDVLVRLSNNGQHRYLHLAADDTSNDVLMIPPEGHSATGCVTLPVVGAQGELFTIWRDAASANIWELVGANDDWAPAELSLPVSQFAGLFLGMRDGTYWLTAYETGSCPGVWDPPPMEALLGGSTQIMRPQDNAYVELGYGAGLQVAPEGRCYARLGPLPDDPWVIEDLLGPGSIEVPDLGVPGWIPND</sequence>
<evidence type="ECO:0000313" key="2">
    <source>
        <dbReference type="EMBL" id="KIG14061.1"/>
    </source>
</evidence>
<organism evidence="2 3">
    <name type="scientific">Enhygromyxa salina</name>
    <dbReference type="NCBI Taxonomy" id="215803"/>
    <lineage>
        <taxon>Bacteria</taxon>
        <taxon>Pseudomonadati</taxon>
        <taxon>Myxococcota</taxon>
        <taxon>Polyangia</taxon>
        <taxon>Nannocystales</taxon>
        <taxon>Nannocystaceae</taxon>
        <taxon>Enhygromyxa</taxon>
    </lineage>
</organism>
<reference evidence="2 3" key="1">
    <citation type="submission" date="2014-12" db="EMBL/GenBank/DDBJ databases">
        <title>Genome assembly of Enhygromyxa salina DSM 15201.</title>
        <authorList>
            <person name="Sharma G."/>
            <person name="Subramanian S."/>
        </authorList>
    </citation>
    <scope>NUCLEOTIDE SEQUENCE [LARGE SCALE GENOMIC DNA]</scope>
    <source>
        <strain evidence="2 3">DSM 15201</strain>
    </source>
</reference>
<evidence type="ECO:0000313" key="3">
    <source>
        <dbReference type="Proteomes" id="UP000031599"/>
    </source>
</evidence>
<feature type="compositionally biased region" description="Low complexity" evidence="1">
    <location>
        <begin position="16"/>
        <end position="65"/>
    </location>
</feature>
<dbReference type="EMBL" id="JMCC02000080">
    <property type="protein sequence ID" value="KIG14061.1"/>
    <property type="molecule type" value="Genomic_DNA"/>
</dbReference>
<name>A0A0C2CSA1_9BACT</name>
<dbReference type="RefSeq" id="WP_052554325.1">
    <property type="nucleotide sequence ID" value="NZ_JMCC02000080.1"/>
</dbReference>
<comment type="caution">
    <text evidence="2">The sequence shown here is derived from an EMBL/GenBank/DDBJ whole genome shotgun (WGS) entry which is preliminary data.</text>
</comment>
<accession>A0A0C2CSA1</accession>
<gene>
    <name evidence="2" type="ORF">DB30_07248</name>
</gene>
<dbReference type="Proteomes" id="UP000031599">
    <property type="component" value="Unassembled WGS sequence"/>
</dbReference>
<feature type="compositionally biased region" description="Acidic residues" evidence="1">
    <location>
        <begin position="66"/>
        <end position="104"/>
    </location>
</feature>